<dbReference type="STRING" id="478820.A0A196S946"/>
<reference evidence="3 4" key="1">
    <citation type="submission" date="2016-05" db="EMBL/GenBank/DDBJ databases">
        <title>Nuclear genome of Blastocystis sp. subtype 1 NandII.</title>
        <authorList>
            <person name="Gentekaki E."/>
            <person name="Curtis B."/>
            <person name="Stairs C."/>
            <person name="Eme L."/>
            <person name="Herman E."/>
            <person name="Klimes V."/>
            <person name="Arias M.C."/>
            <person name="Elias M."/>
            <person name="Hilliou F."/>
            <person name="Klute M."/>
            <person name="Malik S.-B."/>
            <person name="Pightling A."/>
            <person name="Rachubinski R."/>
            <person name="Salas D."/>
            <person name="Schlacht A."/>
            <person name="Suga H."/>
            <person name="Archibald J."/>
            <person name="Ball S.G."/>
            <person name="Clark G."/>
            <person name="Dacks J."/>
            <person name="Van Der Giezen M."/>
            <person name="Tsaousis A."/>
            <person name="Roger A."/>
        </authorList>
    </citation>
    <scope>NUCLEOTIDE SEQUENCE [LARGE SCALE GENOMIC DNA]</scope>
    <source>
        <strain evidence="4">ATCC 50177 / NandII</strain>
    </source>
</reference>
<dbReference type="OrthoDB" id="2143914at2759"/>
<dbReference type="PANTHER" id="PTHR45614:SF25">
    <property type="entry name" value="MYB PROTEIN"/>
    <property type="match status" value="1"/>
</dbReference>
<dbReference type="InterPro" id="IPR050560">
    <property type="entry name" value="MYB_TF"/>
</dbReference>
<dbReference type="EMBL" id="LXWW01000501">
    <property type="protein sequence ID" value="OAO12881.1"/>
    <property type="molecule type" value="Genomic_DNA"/>
</dbReference>
<dbReference type="Pfam" id="PF13921">
    <property type="entry name" value="Myb_DNA-bind_6"/>
    <property type="match status" value="1"/>
</dbReference>
<sequence>MDYKPDVVMDGENYKGRKSWTKEEDEILIQNIQAYGVGHWSTIAQALREQTGIVRTTKQCRNRWMNTLDPAVNRLEWSPEEEQLIYDLQKRIGNKWAEIAKHLNGRTDNAVKNHWYSTMRKKLRKLYKYIGDEFNKKPEMKSLAAEFLSIDYKKFMSSLNMKPSDIHIVSHCVDYMQLLDVQGELVQKENDVRMNAMAPYGDGMYIQGVVEEKRPLYIEFIRKVLQCYQMNKNLFTAYAPDVQFEGIKSMVPMTEDIPLTSPFAEDSSKLNNIISGLPSVHHNRGKRQRREAEQQSVQMVMYENYDTNYMNGNGVLVPQMSGMGNMNGMQPMQSMQSMQSMQPMQSMQMMGHVQMMPQSLPQSLPQSVPSVIPMQLQVLQNPGGVLGGQPQMVQPVDGVLMDQQTLDMQALPRAQEGELHKPRLDDAEEKGVAYHLVHGGDAMGGLPDEMDDKRVKELYV</sequence>
<dbReference type="InterPro" id="IPR017930">
    <property type="entry name" value="Myb_dom"/>
</dbReference>
<dbReference type="CDD" id="cd00167">
    <property type="entry name" value="SANT"/>
    <property type="match status" value="2"/>
</dbReference>
<dbReference type="InterPro" id="IPR001005">
    <property type="entry name" value="SANT/Myb"/>
</dbReference>
<dbReference type="SUPFAM" id="SSF46689">
    <property type="entry name" value="Homeodomain-like"/>
    <property type="match status" value="1"/>
</dbReference>
<accession>A0A196S946</accession>
<evidence type="ECO:0000313" key="3">
    <source>
        <dbReference type="EMBL" id="OAO12881.1"/>
    </source>
</evidence>
<keyword evidence="3" id="KW-0238">DNA-binding</keyword>
<feature type="domain" description="HTH myb-type" evidence="2">
    <location>
        <begin position="69"/>
        <end position="123"/>
    </location>
</feature>
<dbReference type="PROSITE" id="PS50090">
    <property type="entry name" value="MYB_LIKE"/>
    <property type="match status" value="2"/>
</dbReference>
<dbReference type="GO" id="GO:0005634">
    <property type="term" value="C:nucleus"/>
    <property type="evidence" value="ECO:0007669"/>
    <property type="project" value="TreeGrafter"/>
</dbReference>
<organism evidence="3 4">
    <name type="scientific">Blastocystis sp. subtype 1 (strain ATCC 50177 / NandII)</name>
    <dbReference type="NCBI Taxonomy" id="478820"/>
    <lineage>
        <taxon>Eukaryota</taxon>
        <taxon>Sar</taxon>
        <taxon>Stramenopiles</taxon>
        <taxon>Bigyra</taxon>
        <taxon>Opalozoa</taxon>
        <taxon>Opalinata</taxon>
        <taxon>Blastocystidae</taxon>
        <taxon>Blastocystis</taxon>
    </lineage>
</organism>
<proteinExistence type="predicted"/>
<dbReference type="GO" id="GO:0000978">
    <property type="term" value="F:RNA polymerase II cis-regulatory region sequence-specific DNA binding"/>
    <property type="evidence" value="ECO:0007669"/>
    <property type="project" value="TreeGrafter"/>
</dbReference>
<dbReference type="GO" id="GO:0000981">
    <property type="term" value="F:DNA-binding transcription factor activity, RNA polymerase II-specific"/>
    <property type="evidence" value="ECO:0007669"/>
    <property type="project" value="TreeGrafter"/>
</dbReference>
<dbReference type="Gene3D" id="1.10.10.60">
    <property type="entry name" value="Homeodomain-like"/>
    <property type="match status" value="2"/>
</dbReference>
<dbReference type="SMART" id="SM00717">
    <property type="entry name" value="SANT"/>
    <property type="match status" value="2"/>
</dbReference>
<keyword evidence="4" id="KW-1185">Reference proteome</keyword>
<dbReference type="PANTHER" id="PTHR45614">
    <property type="entry name" value="MYB PROTEIN-RELATED"/>
    <property type="match status" value="1"/>
</dbReference>
<feature type="domain" description="Myb-like" evidence="1">
    <location>
        <begin position="12"/>
        <end position="68"/>
    </location>
</feature>
<name>A0A196S946_BLAHN</name>
<evidence type="ECO:0000259" key="2">
    <source>
        <dbReference type="PROSITE" id="PS51294"/>
    </source>
</evidence>
<protein>
    <submittedName>
        <fullName evidence="3">Myb-like DNA-binding protein</fullName>
    </submittedName>
</protein>
<feature type="domain" description="HTH myb-type" evidence="2">
    <location>
        <begin position="17"/>
        <end position="68"/>
    </location>
</feature>
<dbReference type="Proteomes" id="UP000078348">
    <property type="component" value="Unassembled WGS sequence"/>
</dbReference>
<dbReference type="PROSITE" id="PS51294">
    <property type="entry name" value="HTH_MYB"/>
    <property type="match status" value="2"/>
</dbReference>
<gene>
    <name evidence="3" type="ORF">AV274_5414</name>
</gene>
<dbReference type="AlphaFoldDB" id="A0A196S946"/>
<comment type="caution">
    <text evidence="3">The sequence shown here is derived from an EMBL/GenBank/DDBJ whole genome shotgun (WGS) entry which is preliminary data.</text>
</comment>
<feature type="domain" description="Myb-like" evidence="1">
    <location>
        <begin position="69"/>
        <end position="119"/>
    </location>
</feature>
<evidence type="ECO:0000313" key="4">
    <source>
        <dbReference type="Proteomes" id="UP000078348"/>
    </source>
</evidence>
<dbReference type="InterPro" id="IPR009057">
    <property type="entry name" value="Homeodomain-like_sf"/>
</dbReference>
<evidence type="ECO:0000259" key="1">
    <source>
        <dbReference type="PROSITE" id="PS50090"/>
    </source>
</evidence>